<proteinExistence type="predicted"/>
<feature type="transmembrane region" description="Helical" evidence="3">
    <location>
        <begin position="143"/>
        <end position="163"/>
    </location>
</feature>
<name>A0ABD2M1R1_9BILA</name>
<protein>
    <submittedName>
        <fullName evidence="4">Uncharacterized protein</fullName>
    </submittedName>
</protein>
<dbReference type="PANTHER" id="PTHR11388">
    <property type="entry name" value="ORGANIC ANION TRANSPORTER"/>
    <property type="match status" value="1"/>
</dbReference>
<evidence type="ECO:0000313" key="5">
    <source>
        <dbReference type="Proteomes" id="UP001620626"/>
    </source>
</evidence>
<feature type="transmembrane region" description="Helical" evidence="3">
    <location>
        <begin position="115"/>
        <end position="136"/>
    </location>
</feature>
<dbReference type="SUPFAM" id="SSF103473">
    <property type="entry name" value="MFS general substrate transporter"/>
    <property type="match status" value="1"/>
</dbReference>
<sequence length="227" mass="25054">MPWSQKEETNDLPSTSTQRETNGETSPTTEMPCSKGFCPSAKTKAFVGDCPSSSLRCGLGFCTFDWLQKLHTAKWLLAILCICAFNQSFVINAIFPVGLSTLEKRFQMSSTRTGIISSWYDFAVLIAVFPVCYYGNYGHKGRWISVGSLIMALGSAVCVLPHFSSAPWHMDHSNMNTSQPDCAPSATVWGASDALFCYVFARANSPRLLRDGRFFSLGTAYLGRKCF</sequence>
<accession>A0ABD2M1R1</accession>
<evidence type="ECO:0000256" key="3">
    <source>
        <dbReference type="SAM" id="Phobius"/>
    </source>
</evidence>
<dbReference type="InterPro" id="IPR004156">
    <property type="entry name" value="OATP"/>
</dbReference>
<feature type="compositionally biased region" description="Polar residues" evidence="2">
    <location>
        <begin position="11"/>
        <end position="31"/>
    </location>
</feature>
<dbReference type="PANTHER" id="PTHR11388:SF100">
    <property type="entry name" value="SOLUTE CARRIER ORGANIC ANION TRANSPORTER FAMILY MEMBER 4A1"/>
    <property type="match status" value="1"/>
</dbReference>
<keyword evidence="3" id="KW-0812">Transmembrane</keyword>
<organism evidence="4 5">
    <name type="scientific">Heterodera trifolii</name>
    <dbReference type="NCBI Taxonomy" id="157864"/>
    <lineage>
        <taxon>Eukaryota</taxon>
        <taxon>Metazoa</taxon>
        <taxon>Ecdysozoa</taxon>
        <taxon>Nematoda</taxon>
        <taxon>Chromadorea</taxon>
        <taxon>Rhabditida</taxon>
        <taxon>Tylenchina</taxon>
        <taxon>Tylenchomorpha</taxon>
        <taxon>Tylenchoidea</taxon>
        <taxon>Heteroderidae</taxon>
        <taxon>Heteroderinae</taxon>
        <taxon>Heterodera</taxon>
    </lineage>
</organism>
<dbReference type="Pfam" id="PF03137">
    <property type="entry name" value="OATP"/>
    <property type="match status" value="1"/>
</dbReference>
<evidence type="ECO:0000256" key="1">
    <source>
        <dbReference type="ARBA" id="ARBA00023157"/>
    </source>
</evidence>
<feature type="region of interest" description="Disordered" evidence="2">
    <location>
        <begin position="1"/>
        <end position="32"/>
    </location>
</feature>
<dbReference type="Proteomes" id="UP001620626">
    <property type="component" value="Unassembled WGS sequence"/>
</dbReference>
<dbReference type="InterPro" id="IPR036259">
    <property type="entry name" value="MFS_trans_sf"/>
</dbReference>
<reference evidence="4 5" key="1">
    <citation type="submission" date="2024-10" db="EMBL/GenBank/DDBJ databases">
        <authorList>
            <person name="Kim D."/>
        </authorList>
    </citation>
    <scope>NUCLEOTIDE SEQUENCE [LARGE SCALE GENOMIC DNA]</scope>
    <source>
        <strain evidence="4">BH-2024</strain>
    </source>
</reference>
<keyword evidence="5" id="KW-1185">Reference proteome</keyword>
<evidence type="ECO:0000313" key="4">
    <source>
        <dbReference type="EMBL" id="KAL3121447.1"/>
    </source>
</evidence>
<dbReference type="AlphaFoldDB" id="A0ABD2M1R1"/>
<keyword evidence="1" id="KW-1015">Disulfide bond</keyword>
<gene>
    <name evidence="4" type="ORF">niasHT_004892</name>
</gene>
<keyword evidence="3" id="KW-0472">Membrane</keyword>
<keyword evidence="3" id="KW-1133">Transmembrane helix</keyword>
<dbReference type="Gene3D" id="1.20.1250.20">
    <property type="entry name" value="MFS general substrate transporter like domains"/>
    <property type="match status" value="1"/>
</dbReference>
<evidence type="ECO:0000256" key="2">
    <source>
        <dbReference type="SAM" id="MobiDB-lite"/>
    </source>
</evidence>
<feature type="transmembrane region" description="Helical" evidence="3">
    <location>
        <begin position="75"/>
        <end position="95"/>
    </location>
</feature>
<dbReference type="EMBL" id="JBICBT010000187">
    <property type="protein sequence ID" value="KAL3121447.1"/>
    <property type="molecule type" value="Genomic_DNA"/>
</dbReference>
<comment type="caution">
    <text evidence="4">The sequence shown here is derived from an EMBL/GenBank/DDBJ whole genome shotgun (WGS) entry which is preliminary data.</text>
</comment>